<evidence type="ECO:0000313" key="2">
    <source>
        <dbReference type="EMBL" id="KAK2120910.1"/>
    </source>
</evidence>
<protein>
    <submittedName>
        <fullName evidence="2">Uncharacterized protein</fullName>
    </submittedName>
</protein>
<dbReference type="Proteomes" id="UP001266305">
    <property type="component" value="Unassembled WGS sequence"/>
</dbReference>
<evidence type="ECO:0000256" key="1">
    <source>
        <dbReference type="SAM" id="MobiDB-lite"/>
    </source>
</evidence>
<gene>
    <name evidence="2" type="ORF">P7K49_002296</name>
</gene>
<dbReference type="Gene3D" id="1.25.40.20">
    <property type="entry name" value="Ankyrin repeat-containing domain"/>
    <property type="match status" value="1"/>
</dbReference>
<sequence length="132" mass="14046">MGGCSRIPIPRSAGQAALNIAIKRRQGDIMALLIAAGSLGVKAAAPVCLGWDDIASQDSWGNNILHALVTVAEDFQMQNDFVKCMYDMILRRTGSWELETKRIRRPHAAAAGSQDGQGRGAARGAGGGAWKR</sequence>
<reference evidence="2 3" key="1">
    <citation type="submission" date="2023-05" db="EMBL/GenBank/DDBJ databases">
        <title>B98-5 Cell Line De Novo Hybrid Assembly: An Optical Mapping Approach.</title>
        <authorList>
            <person name="Kananen K."/>
            <person name="Auerbach J.A."/>
            <person name="Kautto E."/>
            <person name="Blachly J.S."/>
        </authorList>
    </citation>
    <scope>NUCLEOTIDE SEQUENCE [LARGE SCALE GENOMIC DNA]</scope>
    <source>
        <strain evidence="2">B95-8</strain>
        <tissue evidence="2">Cell line</tissue>
    </source>
</reference>
<keyword evidence="3" id="KW-1185">Reference proteome</keyword>
<comment type="caution">
    <text evidence="2">The sequence shown here is derived from an EMBL/GenBank/DDBJ whole genome shotgun (WGS) entry which is preliminary data.</text>
</comment>
<dbReference type="EMBL" id="JASSZA010000001">
    <property type="protein sequence ID" value="KAK2120910.1"/>
    <property type="molecule type" value="Genomic_DNA"/>
</dbReference>
<organism evidence="2 3">
    <name type="scientific">Saguinus oedipus</name>
    <name type="common">Cotton-top tamarin</name>
    <name type="synonym">Oedipomidas oedipus</name>
    <dbReference type="NCBI Taxonomy" id="9490"/>
    <lineage>
        <taxon>Eukaryota</taxon>
        <taxon>Metazoa</taxon>
        <taxon>Chordata</taxon>
        <taxon>Craniata</taxon>
        <taxon>Vertebrata</taxon>
        <taxon>Euteleostomi</taxon>
        <taxon>Mammalia</taxon>
        <taxon>Eutheria</taxon>
        <taxon>Euarchontoglires</taxon>
        <taxon>Primates</taxon>
        <taxon>Haplorrhini</taxon>
        <taxon>Platyrrhini</taxon>
        <taxon>Cebidae</taxon>
        <taxon>Callitrichinae</taxon>
        <taxon>Saguinus</taxon>
    </lineage>
</organism>
<dbReference type="InterPro" id="IPR036770">
    <property type="entry name" value="Ankyrin_rpt-contain_sf"/>
</dbReference>
<feature type="compositionally biased region" description="Gly residues" evidence="1">
    <location>
        <begin position="115"/>
        <end position="132"/>
    </location>
</feature>
<accession>A0ABQ9WHI1</accession>
<name>A0ABQ9WHI1_SAGOE</name>
<proteinExistence type="predicted"/>
<evidence type="ECO:0000313" key="3">
    <source>
        <dbReference type="Proteomes" id="UP001266305"/>
    </source>
</evidence>
<feature type="region of interest" description="Disordered" evidence="1">
    <location>
        <begin position="105"/>
        <end position="132"/>
    </location>
</feature>